<comment type="caution">
    <text evidence="2">The sequence shown here is derived from an EMBL/GenBank/DDBJ whole genome shotgun (WGS) entry which is preliminary data.</text>
</comment>
<evidence type="ECO:0000313" key="2">
    <source>
        <dbReference type="EMBL" id="MCF0065842.1"/>
    </source>
</evidence>
<name>A0A9X1PR12_9BACT</name>
<dbReference type="Proteomes" id="UP001139000">
    <property type="component" value="Unassembled WGS sequence"/>
</dbReference>
<evidence type="ECO:0000256" key="1">
    <source>
        <dbReference type="SAM" id="Phobius"/>
    </source>
</evidence>
<dbReference type="AlphaFoldDB" id="A0A9X1PR12"/>
<gene>
    <name evidence="2" type="ORF">LXM26_30305</name>
</gene>
<keyword evidence="3" id="KW-1185">Reference proteome</keyword>
<proteinExistence type="predicted"/>
<keyword evidence="1" id="KW-0812">Transmembrane</keyword>
<accession>A0A9X1PR12</accession>
<feature type="transmembrane region" description="Helical" evidence="1">
    <location>
        <begin position="35"/>
        <end position="59"/>
    </location>
</feature>
<dbReference type="RefSeq" id="WP_234658888.1">
    <property type="nucleotide sequence ID" value="NZ_CP094997.1"/>
</dbReference>
<keyword evidence="1" id="KW-1133">Transmembrane helix</keyword>
<dbReference type="EMBL" id="JAJTTC010000016">
    <property type="protein sequence ID" value="MCF0065842.1"/>
    <property type="molecule type" value="Genomic_DNA"/>
</dbReference>
<evidence type="ECO:0000313" key="3">
    <source>
        <dbReference type="Proteomes" id="UP001139000"/>
    </source>
</evidence>
<protein>
    <submittedName>
        <fullName evidence="2">Uncharacterized protein</fullName>
    </submittedName>
</protein>
<feature type="transmembrane region" description="Helical" evidence="1">
    <location>
        <begin position="6"/>
        <end position="23"/>
    </location>
</feature>
<reference evidence="2" key="1">
    <citation type="submission" date="2021-12" db="EMBL/GenBank/DDBJ databases">
        <title>Novel species in genus Dyadobacter.</title>
        <authorList>
            <person name="Ma C."/>
        </authorList>
    </citation>
    <scope>NUCLEOTIDE SEQUENCE</scope>
    <source>
        <strain evidence="2">LJ419</strain>
    </source>
</reference>
<feature type="transmembrane region" description="Helical" evidence="1">
    <location>
        <begin position="65"/>
        <end position="88"/>
    </location>
</feature>
<organism evidence="2 3">
    <name type="scientific">Dyadobacter chenwenxiniae</name>
    <dbReference type="NCBI Taxonomy" id="2906456"/>
    <lineage>
        <taxon>Bacteria</taxon>
        <taxon>Pseudomonadati</taxon>
        <taxon>Bacteroidota</taxon>
        <taxon>Cytophagia</taxon>
        <taxon>Cytophagales</taxon>
        <taxon>Spirosomataceae</taxon>
        <taxon>Dyadobacter</taxon>
    </lineage>
</organism>
<sequence length="96" mass="10557">MILFWILWAFCAGILLVLLYLFRDSVYTTPGGPPASFYRAAVIAIGLPAIALPASLWLVSNGFQLAAKLLLLLPDLPGLAFLLFLLIYQFSDGRKN</sequence>
<keyword evidence="1" id="KW-0472">Membrane</keyword>